<proteinExistence type="predicted"/>
<dbReference type="GeneID" id="81624311"/>
<dbReference type="AlphaFoldDB" id="A0A9W9XDV5"/>
<dbReference type="Proteomes" id="UP001148312">
    <property type="component" value="Unassembled WGS sequence"/>
</dbReference>
<sequence>MCGGMCYPIYAPAPRPAGLIKPDDTSLDAAARRYRERPERVASERDTLDGCASDTSTLTSLSFKECDSTQVFTKDNKITTVEGRMKSNRSFHDRWLDFKRKHLP</sequence>
<reference evidence="1" key="2">
    <citation type="journal article" date="2023" name="IMA Fungus">
        <title>Comparative genomic study of the Penicillium genus elucidates a diverse pangenome and 15 lateral gene transfer events.</title>
        <authorList>
            <person name="Petersen C."/>
            <person name="Sorensen T."/>
            <person name="Nielsen M.R."/>
            <person name="Sondergaard T.E."/>
            <person name="Sorensen J.L."/>
            <person name="Fitzpatrick D.A."/>
            <person name="Frisvad J.C."/>
            <person name="Nielsen K.L."/>
        </authorList>
    </citation>
    <scope>NUCLEOTIDE SEQUENCE</scope>
    <source>
        <strain evidence="1">IBT 30728</strain>
    </source>
</reference>
<evidence type="ECO:0000313" key="2">
    <source>
        <dbReference type="Proteomes" id="UP001148312"/>
    </source>
</evidence>
<reference evidence="1" key="1">
    <citation type="submission" date="2022-12" db="EMBL/GenBank/DDBJ databases">
        <authorList>
            <person name="Petersen C."/>
        </authorList>
    </citation>
    <scope>NUCLEOTIDE SEQUENCE</scope>
    <source>
        <strain evidence="1">IBT 30728</strain>
    </source>
</reference>
<gene>
    <name evidence="1" type="ORF">N7539_004460</name>
</gene>
<protein>
    <submittedName>
        <fullName evidence="1">Uncharacterized protein</fullName>
    </submittedName>
</protein>
<dbReference type="EMBL" id="JAPWDQ010000004">
    <property type="protein sequence ID" value="KAJ5489570.1"/>
    <property type="molecule type" value="Genomic_DNA"/>
</dbReference>
<name>A0A9W9XDV5_9EURO</name>
<dbReference type="RefSeq" id="XP_056791603.1">
    <property type="nucleotide sequence ID" value="XM_056934062.1"/>
</dbReference>
<evidence type="ECO:0000313" key="1">
    <source>
        <dbReference type="EMBL" id="KAJ5489570.1"/>
    </source>
</evidence>
<accession>A0A9W9XDV5</accession>
<comment type="caution">
    <text evidence="1">The sequence shown here is derived from an EMBL/GenBank/DDBJ whole genome shotgun (WGS) entry which is preliminary data.</text>
</comment>
<keyword evidence="2" id="KW-1185">Reference proteome</keyword>
<organism evidence="1 2">
    <name type="scientific">Penicillium diatomitis</name>
    <dbReference type="NCBI Taxonomy" id="2819901"/>
    <lineage>
        <taxon>Eukaryota</taxon>
        <taxon>Fungi</taxon>
        <taxon>Dikarya</taxon>
        <taxon>Ascomycota</taxon>
        <taxon>Pezizomycotina</taxon>
        <taxon>Eurotiomycetes</taxon>
        <taxon>Eurotiomycetidae</taxon>
        <taxon>Eurotiales</taxon>
        <taxon>Aspergillaceae</taxon>
        <taxon>Penicillium</taxon>
    </lineage>
</organism>